<gene>
    <name evidence="8" type="ORF">EPD65_01555</name>
</gene>
<dbReference type="InterPro" id="IPR013325">
    <property type="entry name" value="RNA_pol_sigma_r2"/>
</dbReference>
<dbReference type="Pfam" id="PF08281">
    <property type="entry name" value="Sigma70_r4_2"/>
    <property type="match status" value="1"/>
</dbReference>
<name>A0A4R1CHS9_9ACTN</name>
<evidence type="ECO:0000313" key="8">
    <source>
        <dbReference type="EMBL" id="TCJ30749.1"/>
    </source>
</evidence>
<feature type="domain" description="RNA polymerase sigma factor 70 region 4 type 2" evidence="7">
    <location>
        <begin position="165"/>
        <end position="216"/>
    </location>
</feature>
<evidence type="ECO:0000313" key="9">
    <source>
        <dbReference type="Proteomes" id="UP000295453"/>
    </source>
</evidence>
<dbReference type="InterPro" id="IPR014284">
    <property type="entry name" value="RNA_pol_sigma-70_dom"/>
</dbReference>
<dbReference type="GO" id="GO:0016987">
    <property type="term" value="F:sigma factor activity"/>
    <property type="evidence" value="ECO:0007669"/>
    <property type="project" value="UniProtKB-KW"/>
</dbReference>
<dbReference type="Proteomes" id="UP000295453">
    <property type="component" value="Unassembled WGS sequence"/>
</dbReference>
<reference evidence="8 9" key="1">
    <citation type="submission" date="2019-03" db="EMBL/GenBank/DDBJ databases">
        <authorList>
            <person name="Kim M.K.M."/>
        </authorList>
    </citation>
    <scope>NUCLEOTIDE SEQUENCE [LARGE SCALE GENOMIC DNA]</scope>
    <source>
        <strain evidence="8 9">18JY15-6</strain>
    </source>
</reference>
<keyword evidence="9" id="KW-1185">Reference proteome</keyword>
<dbReference type="GO" id="GO:0006352">
    <property type="term" value="P:DNA-templated transcription initiation"/>
    <property type="evidence" value="ECO:0007669"/>
    <property type="project" value="InterPro"/>
</dbReference>
<dbReference type="SUPFAM" id="SSF88946">
    <property type="entry name" value="Sigma2 domain of RNA polymerase sigma factors"/>
    <property type="match status" value="1"/>
</dbReference>
<feature type="compositionally biased region" description="Basic residues" evidence="6">
    <location>
        <begin position="48"/>
        <end position="57"/>
    </location>
</feature>
<keyword evidence="3" id="KW-0731">Sigma factor</keyword>
<dbReference type="InterPro" id="IPR013249">
    <property type="entry name" value="RNA_pol_sigma70_r4_t2"/>
</dbReference>
<keyword evidence="5" id="KW-0804">Transcription</keyword>
<feature type="region of interest" description="Disordered" evidence="6">
    <location>
        <begin position="1"/>
        <end position="66"/>
    </location>
</feature>
<protein>
    <submittedName>
        <fullName evidence="8">Sigma-70 family RNA polymerase sigma factor</fullName>
    </submittedName>
</protein>
<evidence type="ECO:0000256" key="5">
    <source>
        <dbReference type="ARBA" id="ARBA00023163"/>
    </source>
</evidence>
<proteinExistence type="inferred from homology"/>
<dbReference type="OrthoDB" id="5518337at2"/>
<dbReference type="Gene3D" id="1.10.10.10">
    <property type="entry name" value="Winged helix-like DNA-binding domain superfamily/Winged helix DNA-binding domain"/>
    <property type="match status" value="1"/>
</dbReference>
<evidence type="ECO:0000256" key="4">
    <source>
        <dbReference type="ARBA" id="ARBA00023125"/>
    </source>
</evidence>
<evidence type="ECO:0000256" key="3">
    <source>
        <dbReference type="ARBA" id="ARBA00023082"/>
    </source>
</evidence>
<dbReference type="EMBL" id="SJZJ01000002">
    <property type="protein sequence ID" value="TCJ30749.1"/>
    <property type="molecule type" value="Genomic_DNA"/>
</dbReference>
<dbReference type="InterPro" id="IPR013324">
    <property type="entry name" value="RNA_pol_sigma_r3/r4-like"/>
</dbReference>
<accession>A0A4R1CHS9</accession>
<sequence>MARHHRHRSGDGSPVGGRLAPRPRKGRRRRQAAGRARRPLRQPDLHARARPGARHGTRPVTTGATRSDLEELYRSYADELHAFLWRRAGQTGADLLGDVFVVALQRLNDLPAPHLRRAWLYGTARRLLLAQGRAAGRRTRAEVERSRLHDPLSGSAEEGSARAAAVRMALASLREIDRELIRLTEWEQLPVTEAAVVLGLRPGTARMRLLRARRALAGHDALVALLPPTSASADTLEVPKPQCAL</sequence>
<dbReference type="InterPro" id="IPR039425">
    <property type="entry name" value="RNA_pol_sigma-70-like"/>
</dbReference>
<dbReference type="InterPro" id="IPR036388">
    <property type="entry name" value="WH-like_DNA-bd_sf"/>
</dbReference>
<dbReference type="NCBIfam" id="TIGR02937">
    <property type="entry name" value="sigma70-ECF"/>
    <property type="match status" value="1"/>
</dbReference>
<dbReference type="GO" id="GO:0003677">
    <property type="term" value="F:DNA binding"/>
    <property type="evidence" value="ECO:0007669"/>
    <property type="project" value="UniProtKB-KW"/>
</dbReference>
<feature type="compositionally biased region" description="Basic residues" evidence="6">
    <location>
        <begin position="21"/>
        <end position="40"/>
    </location>
</feature>
<keyword evidence="4" id="KW-0238">DNA-binding</keyword>
<organism evidence="8 9">
    <name type="scientific">Nocardioides jejuensis</name>
    <dbReference type="NCBI Taxonomy" id="2502782"/>
    <lineage>
        <taxon>Bacteria</taxon>
        <taxon>Bacillati</taxon>
        <taxon>Actinomycetota</taxon>
        <taxon>Actinomycetes</taxon>
        <taxon>Propionibacteriales</taxon>
        <taxon>Nocardioidaceae</taxon>
        <taxon>Nocardioides</taxon>
    </lineage>
</organism>
<comment type="similarity">
    <text evidence="1">Belongs to the sigma-70 factor family. ECF subfamily.</text>
</comment>
<dbReference type="AlphaFoldDB" id="A0A4R1CHS9"/>
<keyword evidence="2" id="KW-0805">Transcription regulation</keyword>
<evidence type="ECO:0000259" key="7">
    <source>
        <dbReference type="Pfam" id="PF08281"/>
    </source>
</evidence>
<evidence type="ECO:0000256" key="6">
    <source>
        <dbReference type="SAM" id="MobiDB-lite"/>
    </source>
</evidence>
<dbReference type="Gene3D" id="1.10.1740.10">
    <property type="match status" value="1"/>
</dbReference>
<evidence type="ECO:0000256" key="2">
    <source>
        <dbReference type="ARBA" id="ARBA00023015"/>
    </source>
</evidence>
<comment type="caution">
    <text evidence="8">The sequence shown here is derived from an EMBL/GenBank/DDBJ whole genome shotgun (WGS) entry which is preliminary data.</text>
</comment>
<evidence type="ECO:0000256" key="1">
    <source>
        <dbReference type="ARBA" id="ARBA00010641"/>
    </source>
</evidence>
<dbReference type="PANTHER" id="PTHR43133:SF8">
    <property type="entry name" value="RNA POLYMERASE SIGMA FACTOR HI_1459-RELATED"/>
    <property type="match status" value="1"/>
</dbReference>
<dbReference type="SUPFAM" id="SSF88659">
    <property type="entry name" value="Sigma3 and sigma4 domains of RNA polymerase sigma factors"/>
    <property type="match status" value="1"/>
</dbReference>
<dbReference type="PANTHER" id="PTHR43133">
    <property type="entry name" value="RNA POLYMERASE ECF-TYPE SIGMA FACTO"/>
    <property type="match status" value="1"/>
</dbReference>